<dbReference type="InterPro" id="IPR000276">
    <property type="entry name" value="GPCR_Rhodpsn"/>
</dbReference>
<dbReference type="Pfam" id="PF00001">
    <property type="entry name" value="7tm_1"/>
    <property type="match status" value="1"/>
</dbReference>
<evidence type="ECO:0000259" key="9">
    <source>
        <dbReference type="PROSITE" id="PS50262"/>
    </source>
</evidence>
<organism evidence="10 11">
    <name type="scientific">Porites lobata</name>
    <dbReference type="NCBI Taxonomy" id="104759"/>
    <lineage>
        <taxon>Eukaryota</taxon>
        <taxon>Metazoa</taxon>
        <taxon>Cnidaria</taxon>
        <taxon>Anthozoa</taxon>
        <taxon>Hexacorallia</taxon>
        <taxon>Scleractinia</taxon>
        <taxon>Fungiina</taxon>
        <taxon>Poritidae</taxon>
        <taxon>Porites</taxon>
    </lineage>
</organism>
<evidence type="ECO:0000256" key="4">
    <source>
        <dbReference type="ARBA" id="ARBA00022989"/>
    </source>
</evidence>
<comment type="caution">
    <text evidence="10">The sequence shown here is derived from an EMBL/GenBank/DDBJ whole genome shotgun (WGS) entry which is preliminary data.</text>
</comment>
<dbReference type="InterPro" id="IPR017452">
    <property type="entry name" value="GPCR_Rhodpsn_7TM"/>
</dbReference>
<keyword evidence="5 8" id="KW-0472">Membrane</keyword>
<evidence type="ECO:0000313" key="11">
    <source>
        <dbReference type="Proteomes" id="UP001159405"/>
    </source>
</evidence>
<feature type="transmembrane region" description="Helical" evidence="8">
    <location>
        <begin position="220"/>
        <end position="241"/>
    </location>
</feature>
<reference evidence="10 11" key="1">
    <citation type="submission" date="2022-05" db="EMBL/GenBank/DDBJ databases">
        <authorList>
            <consortium name="Genoscope - CEA"/>
            <person name="William W."/>
        </authorList>
    </citation>
    <scope>NUCLEOTIDE SEQUENCE [LARGE SCALE GENOMIC DNA]</scope>
</reference>
<proteinExistence type="inferred from homology"/>
<dbReference type="CDD" id="cd00637">
    <property type="entry name" value="7tm_classA_rhodopsin-like"/>
    <property type="match status" value="1"/>
</dbReference>
<feature type="transmembrane region" description="Helical" evidence="8">
    <location>
        <begin position="256"/>
        <end position="275"/>
    </location>
</feature>
<sequence length="320" mass="36803">MDEAFILVVSYIAIAVYICTVFGNILVIVVIQKDKKLRNSPNTFFLLSLAYSDFFFAIFIFLDIIILSNEVTISYFEFFFNALASIYILVALAVERYFAILKPLVHMTRARKCLLVKVLLAIYAVAIVLSAPGYLISYGRKKIDNNLPNTASNGTEVVPVWFQTLNRVYSFVLFIFGYILPCAGIIFCYSRVIYRAWFQTDSKRSTDHGLVKARRKLTKLFILVTVIFVLTWTPTFGRLIVTEYHERNQNTLKFELFSMLLGLVGAAANPVIFSFRCPKFRREVVKLLTCQWCFKPKIRPHSSNVIGKKSYSWTAMKSKR</sequence>
<feature type="transmembrane region" description="Helical" evidence="8">
    <location>
        <begin position="43"/>
        <end position="67"/>
    </location>
</feature>
<evidence type="ECO:0000256" key="5">
    <source>
        <dbReference type="ARBA" id="ARBA00023136"/>
    </source>
</evidence>
<dbReference type="SMART" id="SM01381">
    <property type="entry name" value="7TM_GPCR_Srsx"/>
    <property type="match status" value="1"/>
</dbReference>
<dbReference type="EMBL" id="CALNXK010000044">
    <property type="protein sequence ID" value="CAH3127865.1"/>
    <property type="molecule type" value="Genomic_DNA"/>
</dbReference>
<keyword evidence="6 7" id="KW-0675">Receptor</keyword>
<feature type="transmembrane region" description="Helical" evidence="8">
    <location>
        <begin position="6"/>
        <end position="31"/>
    </location>
</feature>
<name>A0ABN8P039_9CNID</name>
<keyword evidence="3 7" id="KW-0812">Transmembrane</keyword>
<keyword evidence="4 8" id="KW-1133">Transmembrane helix</keyword>
<dbReference type="PANTHER" id="PTHR24241">
    <property type="entry name" value="NEUROPEPTIDE RECEPTOR-RELATED G-PROTEIN COUPLED RECEPTOR"/>
    <property type="match status" value="1"/>
</dbReference>
<comment type="similarity">
    <text evidence="7">Belongs to the G-protein coupled receptor 1 family.</text>
</comment>
<accession>A0ABN8P039</accession>
<keyword evidence="2" id="KW-1003">Cell membrane</keyword>
<evidence type="ECO:0000256" key="3">
    <source>
        <dbReference type="ARBA" id="ARBA00022692"/>
    </source>
</evidence>
<comment type="subcellular location">
    <subcellularLocation>
        <location evidence="1">Cell membrane</location>
        <topology evidence="1">Multi-pass membrane protein</topology>
    </subcellularLocation>
</comment>
<evidence type="ECO:0000256" key="8">
    <source>
        <dbReference type="SAM" id="Phobius"/>
    </source>
</evidence>
<evidence type="ECO:0000313" key="10">
    <source>
        <dbReference type="EMBL" id="CAH3127865.1"/>
    </source>
</evidence>
<keyword evidence="7" id="KW-0807">Transducer</keyword>
<dbReference type="PROSITE" id="PS50262">
    <property type="entry name" value="G_PROTEIN_RECEP_F1_2"/>
    <property type="match status" value="1"/>
</dbReference>
<feature type="domain" description="G-protein coupled receptors family 1 profile" evidence="9">
    <location>
        <begin position="23"/>
        <end position="273"/>
    </location>
</feature>
<evidence type="ECO:0000256" key="1">
    <source>
        <dbReference type="ARBA" id="ARBA00004651"/>
    </source>
</evidence>
<feature type="transmembrane region" description="Helical" evidence="8">
    <location>
        <begin position="114"/>
        <end position="136"/>
    </location>
</feature>
<dbReference type="PROSITE" id="PS00237">
    <property type="entry name" value="G_PROTEIN_RECEP_F1_1"/>
    <property type="match status" value="1"/>
</dbReference>
<gene>
    <name evidence="10" type="ORF">PLOB_00033245</name>
</gene>
<keyword evidence="7" id="KW-0297">G-protein coupled receptor</keyword>
<feature type="non-terminal residue" evidence="10">
    <location>
        <position position="320"/>
    </location>
</feature>
<feature type="transmembrane region" description="Helical" evidence="8">
    <location>
        <begin position="73"/>
        <end position="94"/>
    </location>
</feature>
<evidence type="ECO:0000256" key="2">
    <source>
        <dbReference type="ARBA" id="ARBA00022475"/>
    </source>
</evidence>
<dbReference type="Proteomes" id="UP001159405">
    <property type="component" value="Unassembled WGS sequence"/>
</dbReference>
<evidence type="ECO:0000256" key="6">
    <source>
        <dbReference type="ARBA" id="ARBA00023170"/>
    </source>
</evidence>
<dbReference type="PRINTS" id="PR00237">
    <property type="entry name" value="GPCRRHODOPSN"/>
</dbReference>
<protein>
    <recommendedName>
        <fullName evidence="9">G-protein coupled receptors family 1 profile domain-containing protein</fullName>
    </recommendedName>
</protein>
<keyword evidence="11" id="KW-1185">Reference proteome</keyword>
<evidence type="ECO:0000256" key="7">
    <source>
        <dbReference type="RuleBase" id="RU000688"/>
    </source>
</evidence>
<dbReference type="SUPFAM" id="SSF81321">
    <property type="entry name" value="Family A G protein-coupled receptor-like"/>
    <property type="match status" value="1"/>
</dbReference>
<feature type="transmembrane region" description="Helical" evidence="8">
    <location>
        <begin position="168"/>
        <end position="194"/>
    </location>
</feature>
<dbReference type="Gene3D" id="1.20.1070.10">
    <property type="entry name" value="Rhodopsin 7-helix transmembrane proteins"/>
    <property type="match status" value="1"/>
</dbReference>